<gene>
    <name evidence="1" type="ORF">DSO57_1021634</name>
</gene>
<evidence type="ECO:0000313" key="2">
    <source>
        <dbReference type="Proteomes" id="UP001165960"/>
    </source>
</evidence>
<name>A0ACC2RUH0_9FUNG</name>
<dbReference type="EMBL" id="QTSX02006495">
    <property type="protein sequence ID" value="KAJ9053704.1"/>
    <property type="molecule type" value="Genomic_DNA"/>
</dbReference>
<accession>A0ACC2RUH0</accession>
<sequence>MTRLVRKGITDTVTGLLISGEALVKSLTCNELELNAANHTALASVVEETTVSSPLCLEESDLVPLQAPVAPVSAPTHTPWLLTGLVLMGLNVYFLQLSPVSSLWSPL</sequence>
<organism evidence="1 2">
    <name type="scientific">Entomophthora muscae</name>
    <dbReference type="NCBI Taxonomy" id="34485"/>
    <lineage>
        <taxon>Eukaryota</taxon>
        <taxon>Fungi</taxon>
        <taxon>Fungi incertae sedis</taxon>
        <taxon>Zoopagomycota</taxon>
        <taxon>Entomophthoromycotina</taxon>
        <taxon>Entomophthoromycetes</taxon>
        <taxon>Entomophthorales</taxon>
        <taxon>Entomophthoraceae</taxon>
        <taxon>Entomophthora</taxon>
    </lineage>
</organism>
<dbReference type="Proteomes" id="UP001165960">
    <property type="component" value="Unassembled WGS sequence"/>
</dbReference>
<evidence type="ECO:0000313" key="1">
    <source>
        <dbReference type="EMBL" id="KAJ9053704.1"/>
    </source>
</evidence>
<protein>
    <submittedName>
        <fullName evidence="1">Uncharacterized protein</fullName>
    </submittedName>
</protein>
<comment type="caution">
    <text evidence="1">The sequence shown here is derived from an EMBL/GenBank/DDBJ whole genome shotgun (WGS) entry which is preliminary data.</text>
</comment>
<proteinExistence type="predicted"/>
<reference evidence="1" key="1">
    <citation type="submission" date="2022-04" db="EMBL/GenBank/DDBJ databases">
        <title>Genome of the entomopathogenic fungus Entomophthora muscae.</title>
        <authorList>
            <person name="Elya C."/>
            <person name="Lovett B.R."/>
            <person name="Lee E."/>
            <person name="Macias A.M."/>
            <person name="Hajek A.E."/>
            <person name="De Bivort B.L."/>
            <person name="Kasson M.T."/>
            <person name="De Fine Licht H.H."/>
            <person name="Stajich J.E."/>
        </authorList>
    </citation>
    <scope>NUCLEOTIDE SEQUENCE</scope>
    <source>
        <strain evidence="1">Berkeley</strain>
    </source>
</reference>
<keyword evidence="2" id="KW-1185">Reference proteome</keyword>